<feature type="region of interest" description="Disordered" evidence="1">
    <location>
        <begin position="645"/>
        <end position="677"/>
    </location>
</feature>
<keyword evidence="2" id="KW-0472">Membrane</keyword>
<dbReference type="InterPro" id="IPR014805">
    <property type="entry name" value="SKG6/TOS2-like"/>
</dbReference>
<proteinExistence type="predicted"/>
<dbReference type="AlphaFoldDB" id="A0A1G4JF98"/>
<feature type="region of interest" description="Disordered" evidence="1">
    <location>
        <begin position="276"/>
        <end position="297"/>
    </location>
</feature>
<name>A0A1G4JF98_9SACH</name>
<gene>
    <name evidence="3" type="ORF">LAME_0E01640G</name>
</gene>
<feature type="compositionally biased region" description="Basic and acidic residues" evidence="1">
    <location>
        <begin position="280"/>
        <end position="290"/>
    </location>
</feature>
<evidence type="ECO:0000313" key="3">
    <source>
        <dbReference type="EMBL" id="SCU88927.1"/>
    </source>
</evidence>
<accession>A0A1G4JF98</accession>
<protein>
    <submittedName>
        <fullName evidence="3">LAME_0E01640g1_1</fullName>
    </submittedName>
</protein>
<feature type="compositionally biased region" description="Polar residues" evidence="1">
    <location>
        <begin position="242"/>
        <end position="253"/>
    </location>
</feature>
<dbReference type="EMBL" id="LT598481">
    <property type="protein sequence ID" value="SCU88927.1"/>
    <property type="molecule type" value="Genomic_DNA"/>
</dbReference>
<dbReference type="Proteomes" id="UP000191144">
    <property type="component" value="Chromosome E"/>
</dbReference>
<feature type="transmembrane region" description="Helical" evidence="2">
    <location>
        <begin position="61"/>
        <end position="83"/>
    </location>
</feature>
<dbReference type="OrthoDB" id="4035953at2759"/>
<feature type="region of interest" description="Disordered" evidence="1">
    <location>
        <begin position="1"/>
        <end position="53"/>
    </location>
</feature>
<reference evidence="4" key="1">
    <citation type="submission" date="2016-03" db="EMBL/GenBank/DDBJ databases">
        <authorList>
            <person name="Devillers Hugo."/>
        </authorList>
    </citation>
    <scope>NUCLEOTIDE SEQUENCE [LARGE SCALE GENOMIC DNA]</scope>
</reference>
<evidence type="ECO:0000256" key="2">
    <source>
        <dbReference type="SAM" id="Phobius"/>
    </source>
</evidence>
<keyword evidence="2" id="KW-1133">Transmembrane helix</keyword>
<feature type="compositionally biased region" description="Polar residues" evidence="1">
    <location>
        <begin position="398"/>
        <end position="408"/>
    </location>
</feature>
<keyword evidence="4" id="KW-1185">Reference proteome</keyword>
<feature type="region of interest" description="Disordered" evidence="1">
    <location>
        <begin position="398"/>
        <end position="420"/>
    </location>
</feature>
<organism evidence="3 4">
    <name type="scientific">Lachancea meyersii CBS 8951</name>
    <dbReference type="NCBI Taxonomy" id="1266667"/>
    <lineage>
        <taxon>Eukaryota</taxon>
        <taxon>Fungi</taxon>
        <taxon>Dikarya</taxon>
        <taxon>Ascomycota</taxon>
        <taxon>Saccharomycotina</taxon>
        <taxon>Saccharomycetes</taxon>
        <taxon>Saccharomycetales</taxon>
        <taxon>Saccharomycetaceae</taxon>
        <taxon>Lachancea</taxon>
    </lineage>
</organism>
<feature type="compositionally biased region" description="Polar residues" evidence="1">
    <location>
        <begin position="668"/>
        <end position="677"/>
    </location>
</feature>
<feature type="compositionally biased region" description="Low complexity" evidence="1">
    <location>
        <begin position="26"/>
        <end position="53"/>
    </location>
</feature>
<keyword evidence="2" id="KW-0812">Transmembrane</keyword>
<evidence type="ECO:0000256" key="1">
    <source>
        <dbReference type="SAM" id="MobiDB-lite"/>
    </source>
</evidence>
<evidence type="ECO:0000313" key="4">
    <source>
        <dbReference type="Proteomes" id="UP000191144"/>
    </source>
</evidence>
<dbReference type="Pfam" id="PF08693">
    <property type="entry name" value="SKG6"/>
    <property type="match status" value="1"/>
</dbReference>
<feature type="region of interest" description="Disordered" evidence="1">
    <location>
        <begin position="242"/>
        <end position="261"/>
    </location>
</feature>
<sequence length="677" mass="74678">MSVPMDVVGSGAQPPSRLLLPRADSTTKSQSSSSKSTSSGSSTSKCNGSSCTKPTDDSQSYAVAIAVVVPVFVVCLVLAFVLYKVWKRGKKEASEDNDPDFDGDGEYLPSDEQNMKFRELSAPGTFTDSNFEDLELKSQSHATPSHACTPNKSHFPLNPFQLPRGDDAEELRSFARSVNNHELDAYKLASRSVSEVSLVRSDRIFQRPQILARNGKSSSFTSSNMISVESASNWAANDDNLSTQSSVVNGDSTSEMEDSPIKRAPGEVKQGFITSAIGLDPEKSNSESRSSESFVDASREIQEINEVRYTGKDDSEELYLSSKEEENIKRMKSIYEVYLDRNGTVRTVRPSKHGEATDTEPQSNAFVTTRSLPQEAPLTIGHATDLQNGLNAQQSHNEIPTTENQNALQLPRTDDEDRADRRAVSSIYSELPTFPPQSAQPEYHGGQQHYQEEHYVQQPQYQPEYQPNYQQHYAGVPESAYAYSEMGSGPQQYYHPQVLENIEELPNPSNLPFLSSTTSLTSYKKAGKSNLQLQASSINGTSLNPIDHPEYFYNQMSGSNISPSGTTPQSTGQNPILPHHLRQSVVMTNPAELAFPKMHKPAGSFRNISAANSRNNSMTSQHTFQQYQSQLAHQRVSGILDDHDTFPPPRVGGILPHSGSHEELRKQLGSSDNYNTS</sequence>